<comment type="caution">
    <text evidence="1">The sequence shown here is derived from an EMBL/GenBank/DDBJ whole genome shotgun (WGS) entry which is preliminary data.</text>
</comment>
<organism evidence="1 2">
    <name type="scientific">Dryococelus australis</name>
    <dbReference type="NCBI Taxonomy" id="614101"/>
    <lineage>
        <taxon>Eukaryota</taxon>
        <taxon>Metazoa</taxon>
        <taxon>Ecdysozoa</taxon>
        <taxon>Arthropoda</taxon>
        <taxon>Hexapoda</taxon>
        <taxon>Insecta</taxon>
        <taxon>Pterygota</taxon>
        <taxon>Neoptera</taxon>
        <taxon>Polyneoptera</taxon>
        <taxon>Phasmatodea</taxon>
        <taxon>Verophasmatodea</taxon>
        <taxon>Anareolatae</taxon>
        <taxon>Phasmatidae</taxon>
        <taxon>Eurycanthinae</taxon>
        <taxon>Dryococelus</taxon>
    </lineage>
</organism>
<evidence type="ECO:0000313" key="1">
    <source>
        <dbReference type="EMBL" id="KAJ8869095.1"/>
    </source>
</evidence>
<keyword evidence="2" id="KW-1185">Reference proteome</keyword>
<reference evidence="1 2" key="1">
    <citation type="submission" date="2023-02" db="EMBL/GenBank/DDBJ databases">
        <title>LHISI_Scaffold_Assembly.</title>
        <authorList>
            <person name="Stuart O.P."/>
            <person name="Cleave R."/>
            <person name="Magrath M.J.L."/>
            <person name="Mikheyev A.S."/>
        </authorList>
    </citation>
    <scope>NUCLEOTIDE SEQUENCE [LARGE SCALE GENOMIC DNA]</scope>
    <source>
        <strain evidence="1">Daus_M_001</strain>
        <tissue evidence="1">Leg muscle</tissue>
    </source>
</reference>
<evidence type="ECO:0000313" key="2">
    <source>
        <dbReference type="Proteomes" id="UP001159363"/>
    </source>
</evidence>
<dbReference type="Proteomes" id="UP001159363">
    <property type="component" value="Chromosome 13"/>
</dbReference>
<proteinExistence type="predicted"/>
<protein>
    <submittedName>
        <fullName evidence="1">Uncharacterized protein</fullName>
    </submittedName>
</protein>
<dbReference type="EMBL" id="JARBHB010000014">
    <property type="protein sequence ID" value="KAJ8869095.1"/>
    <property type="molecule type" value="Genomic_DNA"/>
</dbReference>
<name>A0ABQ9G9J6_9NEOP</name>
<sequence length="105" mass="11853">MLQEFSMMETKVSSSSCMSGDTLDEQVGNNKFNQDIYRKAIGCRLYIATCTRPGIRFAVVLQKSIPRILEKFKESYEVHKLNLTYSGLGSGVEVFCDAVWANDKN</sequence>
<accession>A0ABQ9G9J6</accession>
<gene>
    <name evidence="1" type="ORF">PR048_030657</name>
</gene>